<reference evidence="2 3" key="1">
    <citation type="journal article" date="2018" name="Evol. Lett.">
        <title>Horizontal gene cluster transfer increased hallucinogenic mushroom diversity.</title>
        <authorList>
            <person name="Reynolds H.T."/>
            <person name="Vijayakumar V."/>
            <person name="Gluck-Thaler E."/>
            <person name="Korotkin H.B."/>
            <person name="Matheny P.B."/>
            <person name="Slot J.C."/>
        </authorList>
    </citation>
    <scope>NUCLEOTIDE SEQUENCE [LARGE SCALE GENOMIC DNA]</scope>
    <source>
        <strain evidence="2 3">SRW20</strain>
    </source>
</reference>
<evidence type="ECO:0000313" key="2">
    <source>
        <dbReference type="EMBL" id="PPQ74084.1"/>
    </source>
</evidence>
<dbReference type="AlphaFoldDB" id="A0A409W6F0"/>
<evidence type="ECO:0000313" key="3">
    <source>
        <dbReference type="Proteomes" id="UP000284706"/>
    </source>
</evidence>
<organism evidence="2 3">
    <name type="scientific">Gymnopilus dilepis</name>
    <dbReference type="NCBI Taxonomy" id="231916"/>
    <lineage>
        <taxon>Eukaryota</taxon>
        <taxon>Fungi</taxon>
        <taxon>Dikarya</taxon>
        <taxon>Basidiomycota</taxon>
        <taxon>Agaricomycotina</taxon>
        <taxon>Agaricomycetes</taxon>
        <taxon>Agaricomycetidae</taxon>
        <taxon>Agaricales</taxon>
        <taxon>Agaricineae</taxon>
        <taxon>Hymenogastraceae</taxon>
        <taxon>Gymnopilus</taxon>
    </lineage>
</organism>
<comment type="caution">
    <text evidence="2">The sequence shown here is derived from an EMBL/GenBank/DDBJ whole genome shotgun (WGS) entry which is preliminary data.</text>
</comment>
<dbReference type="Proteomes" id="UP000284706">
    <property type="component" value="Unassembled WGS sequence"/>
</dbReference>
<feature type="region of interest" description="Disordered" evidence="1">
    <location>
        <begin position="1"/>
        <end position="26"/>
    </location>
</feature>
<keyword evidence="3" id="KW-1185">Reference proteome</keyword>
<dbReference type="InParanoid" id="A0A409W6F0"/>
<evidence type="ECO:0000256" key="1">
    <source>
        <dbReference type="SAM" id="MobiDB-lite"/>
    </source>
</evidence>
<proteinExistence type="predicted"/>
<accession>A0A409W6F0</accession>
<dbReference type="EMBL" id="NHYE01005365">
    <property type="protein sequence ID" value="PPQ74084.1"/>
    <property type="molecule type" value="Genomic_DNA"/>
</dbReference>
<sequence>MENVPLRYSDELSDEQDNSKEQYQPAKDLRRGPTIWDVLTRWAAVIVLTTLAIDASCLLYLLSHTSNGQALADLNNLPVRSSYIGLDKLYDGQKDMVAISPIFNLPRPIARVDKSRPTESYPRWEGMMSTGRGMIPYNEMQLILRPMVTSVARFRAIDFGMENCSLTLNIPPRGDQRLLSVSTTDHNPILIDVWRLEDNQVDMDNLTWETKPRRTLLEGTFELKPNSTQYLPGFFCPTSSFHHFELSCRDENCDLHVVATAREPFGLYMTQYQTR</sequence>
<evidence type="ECO:0008006" key="4">
    <source>
        <dbReference type="Google" id="ProtNLM"/>
    </source>
</evidence>
<protein>
    <recommendedName>
        <fullName evidence="4">Ubiquitin 3 binding protein But2 C-terminal domain-containing protein</fullName>
    </recommendedName>
</protein>
<dbReference type="OrthoDB" id="3350619at2759"/>
<name>A0A409W6F0_9AGAR</name>
<gene>
    <name evidence="2" type="ORF">CVT26_006486</name>
</gene>